<dbReference type="Proteomes" id="UP000265631">
    <property type="component" value="Unassembled WGS sequence"/>
</dbReference>
<organism evidence="1 2">
    <name type="scientific">Fusarium flagelliforme</name>
    <dbReference type="NCBI Taxonomy" id="2675880"/>
    <lineage>
        <taxon>Eukaryota</taxon>
        <taxon>Fungi</taxon>
        <taxon>Dikarya</taxon>
        <taxon>Ascomycota</taxon>
        <taxon>Pezizomycotina</taxon>
        <taxon>Sordariomycetes</taxon>
        <taxon>Hypocreomycetidae</taxon>
        <taxon>Hypocreales</taxon>
        <taxon>Nectriaceae</taxon>
        <taxon>Fusarium</taxon>
        <taxon>Fusarium incarnatum-equiseti species complex</taxon>
    </lineage>
</organism>
<name>A0A395N143_9HYPO</name>
<reference evidence="1 2" key="1">
    <citation type="journal article" date="2018" name="PLoS Pathog.">
        <title>Evolution of structural diversity of trichothecenes, a family of toxins produced by plant pathogenic and entomopathogenic fungi.</title>
        <authorList>
            <person name="Proctor R.H."/>
            <person name="McCormick S.P."/>
            <person name="Kim H.S."/>
            <person name="Cardoza R.E."/>
            <person name="Stanley A.M."/>
            <person name="Lindo L."/>
            <person name="Kelly A."/>
            <person name="Brown D.W."/>
            <person name="Lee T."/>
            <person name="Vaughan M.M."/>
            <person name="Alexander N.J."/>
            <person name="Busman M."/>
            <person name="Gutierrez S."/>
        </authorList>
    </citation>
    <scope>NUCLEOTIDE SEQUENCE [LARGE SCALE GENOMIC DNA]</scope>
    <source>
        <strain evidence="1 2">NRRL 13405</strain>
    </source>
</reference>
<protein>
    <recommendedName>
        <fullName evidence="3">RanBP2-type domain-containing protein</fullName>
    </recommendedName>
</protein>
<dbReference type="EMBL" id="PXXK01000036">
    <property type="protein sequence ID" value="RFN53846.1"/>
    <property type="molecule type" value="Genomic_DNA"/>
</dbReference>
<dbReference type="AlphaFoldDB" id="A0A395N143"/>
<proteinExistence type="predicted"/>
<sequence>MNDNQPILRPDSWQCQEYVPAGVSLTRCETNNDWASRRCANCKKKRGAGAHAMARNGCFKVGELEGVDADGKEIWDYTTKANVRL</sequence>
<evidence type="ECO:0008006" key="3">
    <source>
        <dbReference type="Google" id="ProtNLM"/>
    </source>
</evidence>
<accession>A0A395N143</accession>
<comment type="caution">
    <text evidence="1">The sequence shown here is derived from an EMBL/GenBank/DDBJ whole genome shotgun (WGS) entry which is preliminary data.</text>
</comment>
<evidence type="ECO:0000313" key="1">
    <source>
        <dbReference type="EMBL" id="RFN53846.1"/>
    </source>
</evidence>
<evidence type="ECO:0000313" key="2">
    <source>
        <dbReference type="Proteomes" id="UP000265631"/>
    </source>
</evidence>
<gene>
    <name evidence="1" type="ORF">FIE12Z_1880</name>
</gene>
<keyword evidence="2" id="KW-1185">Reference proteome</keyword>